<evidence type="ECO:0000256" key="7">
    <source>
        <dbReference type="ARBA" id="ARBA00023136"/>
    </source>
</evidence>
<name>A0A8J4XD15_CLAMG</name>
<evidence type="ECO:0000259" key="13">
    <source>
        <dbReference type="Pfam" id="PF01529"/>
    </source>
</evidence>
<comment type="domain">
    <text evidence="12">The DHHC domain is required for palmitoyltransferase activity.</text>
</comment>
<keyword evidence="9" id="KW-0449">Lipoprotein</keyword>
<comment type="caution">
    <text evidence="14">The sequence shown here is derived from an EMBL/GenBank/DDBJ whole genome shotgun (WGS) entry which is preliminary data.</text>
</comment>
<dbReference type="Proteomes" id="UP000727407">
    <property type="component" value="Unassembled WGS sequence"/>
</dbReference>
<evidence type="ECO:0000256" key="2">
    <source>
        <dbReference type="ARBA" id="ARBA00008574"/>
    </source>
</evidence>
<keyword evidence="5 12" id="KW-1133">Transmembrane helix</keyword>
<dbReference type="OrthoDB" id="430659at2759"/>
<comment type="similarity">
    <text evidence="2 12">Belongs to the DHHC palmitoyltransferase family.</text>
</comment>
<feature type="transmembrane region" description="Helical" evidence="12">
    <location>
        <begin position="131"/>
        <end position="149"/>
    </location>
</feature>
<dbReference type="GO" id="GO:0006612">
    <property type="term" value="P:protein targeting to membrane"/>
    <property type="evidence" value="ECO:0007669"/>
    <property type="project" value="TreeGrafter"/>
</dbReference>
<evidence type="ECO:0000313" key="14">
    <source>
        <dbReference type="EMBL" id="KAF5903633.1"/>
    </source>
</evidence>
<evidence type="ECO:0000256" key="11">
    <source>
        <dbReference type="ARBA" id="ARBA00047790"/>
    </source>
</evidence>
<dbReference type="AlphaFoldDB" id="A0A8J4XD15"/>
<evidence type="ECO:0000256" key="10">
    <source>
        <dbReference type="ARBA" id="ARBA00023315"/>
    </source>
</evidence>
<dbReference type="Pfam" id="PF01529">
    <property type="entry name" value="DHHC"/>
    <property type="match status" value="1"/>
</dbReference>
<evidence type="ECO:0000313" key="15">
    <source>
        <dbReference type="Proteomes" id="UP000727407"/>
    </source>
</evidence>
<sequence length="398" mass="44530">MKKRGSKATEPDTPLCCCEYVDRHGGRSHMAACCCDCEDLDEACDRWMKREAQNPDSLTRVADTVTDRLRVPWITGAKKVDLSLIPPLILLPVLLHVAALHYLLGVVVLTALPGMVLWYYYFTHRKKGRTLFFLSLALFSLFYMYYLFLTKVVPQGDVTSVQLGIITLGVALTVVALIWTKKGPGYVQLSPADTHSTVTYHSPPPDVDPVYHDGSRHQVVIANRTSPAEQGAELEKDGSSSSKRNWCPFCKLVRPPRAGHCRICGACVLRLDHHCVWINSCVGQANHRSFLLTLVFFLLTSLYGISLVLRSVCPTQSVLTALFYCPDVYTDQRQLQRNGARGSGCSEGQNRAQSHLGPHHRYRCVLPRLLEQLDRIPHHGRDVAAQRPETHRSGVDIC</sequence>
<protein>
    <recommendedName>
        <fullName evidence="12">Palmitoyltransferase</fullName>
        <ecNumber evidence="12">2.3.1.225</ecNumber>
    </recommendedName>
</protein>
<evidence type="ECO:0000256" key="4">
    <source>
        <dbReference type="ARBA" id="ARBA00022692"/>
    </source>
</evidence>
<feature type="transmembrane region" description="Helical" evidence="12">
    <location>
        <begin position="161"/>
        <end position="180"/>
    </location>
</feature>
<dbReference type="GO" id="GO:0005783">
    <property type="term" value="C:endoplasmic reticulum"/>
    <property type="evidence" value="ECO:0007669"/>
    <property type="project" value="TreeGrafter"/>
</dbReference>
<comment type="subcellular location">
    <subcellularLocation>
        <location evidence="1">Golgi apparatus</location>
        <location evidence="1">trans-Golgi network membrane</location>
        <topology evidence="1">Multi-pass membrane protein</topology>
    </subcellularLocation>
</comment>
<dbReference type="EMBL" id="QNUK01000071">
    <property type="protein sequence ID" value="KAF5903633.1"/>
    <property type="molecule type" value="Genomic_DNA"/>
</dbReference>
<dbReference type="GO" id="GO:0019706">
    <property type="term" value="F:protein-cysteine S-palmitoyltransferase activity"/>
    <property type="evidence" value="ECO:0007669"/>
    <property type="project" value="UniProtKB-EC"/>
</dbReference>
<keyword evidence="3 12" id="KW-0808">Transferase</keyword>
<dbReference type="GO" id="GO:0005794">
    <property type="term" value="C:Golgi apparatus"/>
    <property type="evidence" value="ECO:0007669"/>
    <property type="project" value="UniProtKB-SubCell"/>
</dbReference>
<dbReference type="PANTHER" id="PTHR22883">
    <property type="entry name" value="ZINC FINGER DHHC DOMAIN CONTAINING PROTEIN"/>
    <property type="match status" value="1"/>
</dbReference>
<accession>A0A8J4XD15</accession>
<evidence type="ECO:0000256" key="1">
    <source>
        <dbReference type="ARBA" id="ARBA00004166"/>
    </source>
</evidence>
<keyword evidence="4 12" id="KW-0812">Transmembrane</keyword>
<evidence type="ECO:0000256" key="12">
    <source>
        <dbReference type="RuleBase" id="RU079119"/>
    </source>
</evidence>
<evidence type="ECO:0000256" key="9">
    <source>
        <dbReference type="ARBA" id="ARBA00023288"/>
    </source>
</evidence>
<evidence type="ECO:0000256" key="3">
    <source>
        <dbReference type="ARBA" id="ARBA00022679"/>
    </source>
</evidence>
<keyword evidence="7 12" id="KW-0472">Membrane</keyword>
<evidence type="ECO:0000256" key="8">
    <source>
        <dbReference type="ARBA" id="ARBA00023139"/>
    </source>
</evidence>
<gene>
    <name evidence="14" type="primary">zdhhc23b</name>
    <name evidence="14" type="ORF">DAT39_006733</name>
</gene>
<organism evidence="14 15">
    <name type="scientific">Clarias magur</name>
    <name type="common">Asian catfish</name>
    <name type="synonym">Macropteronotus magur</name>
    <dbReference type="NCBI Taxonomy" id="1594786"/>
    <lineage>
        <taxon>Eukaryota</taxon>
        <taxon>Metazoa</taxon>
        <taxon>Chordata</taxon>
        <taxon>Craniata</taxon>
        <taxon>Vertebrata</taxon>
        <taxon>Euteleostomi</taxon>
        <taxon>Actinopterygii</taxon>
        <taxon>Neopterygii</taxon>
        <taxon>Teleostei</taxon>
        <taxon>Ostariophysi</taxon>
        <taxon>Siluriformes</taxon>
        <taxon>Clariidae</taxon>
        <taxon>Clarias</taxon>
    </lineage>
</organism>
<evidence type="ECO:0000256" key="6">
    <source>
        <dbReference type="ARBA" id="ARBA00023034"/>
    </source>
</evidence>
<keyword evidence="10 12" id="KW-0012">Acyltransferase</keyword>
<keyword evidence="6" id="KW-0333">Golgi apparatus</keyword>
<reference evidence="14" key="1">
    <citation type="submission" date="2020-07" db="EMBL/GenBank/DDBJ databases">
        <title>Clarias magur genome sequencing, assembly and annotation.</title>
        <authorList>
            <person name="Kushwaha B."/>
            <person name="Kumar R."/>
            <person name="Das P."/>
            <person name="Joshi C.G."/>
            <person name="Kumar D."/>
            <person name="Nagpure N.S."/>
            <person name="Pandey M."/>
            <person name="Agarwal S."/>
            <person name="Srivastava S."/>
            <person name="Singh M."/>
            <person name="Sahoo L."/>
            <person name="Jayasankar P."/>
            <person name="Meher P.K."/>
            <person name="Koringa P.G."/>
            <person name="Iquebal M.A."/>
            <person name="Das S.P."/>
            <person name="Bit A."/>
            <person name="Patnaik S."/>
            <person name="Patel N."/>
            <person name="Shah T.M."/>
            <person name="Hinsu A."/>
            <person name="Jena J.K."/>
        </authorList>
    </citation>
    <scope>NUCLEOTIDE SEQUENCE</scope>
    <source>
        <strain evidence="14">CIFAMagur01</strain>
        <tissue evidence="14">Testis</tissue>
    </source>
</reference>
<dbReference type="PROSITE" id="PS50216">
    <property type="entry name" value="DHHC"/>
    <property type="match status" value="1"/>
</dbReference>
<comment type="catalytic activity">
    <reaction evidence="11">
        <text>L-cysteinyl-[protein] + hexadecanoyl-CoA = S-hexadecanoyl-L-cysteinyl-[protein] + CoA</text>
        <dbReference type="Rhea" id="RHEA:36683"/>
        <dbReference type="Rhea" id="RHEA-COMP:10131"/>
        <dbReference type="Rhea" id="RHEA-COMP:11032"/>
        <dbReference type="ChEBI" id="CHEBI:29950"/>
        <dbReference type="ChEBI" id="CHEBI:57287"/>
        <dbReference type="ChEBI" id="CHEBI:57379"/>
        <dbReference type="ChEBI" id="CHEBI:74151"/>
        <dbReference type="EC" id="2.3.1.225"/>
    </reaction>
    <physiologicalReaction direction="left-to-right" evidence="11">
        <dbReference type="Rhea" id="RHEA:36684"/>
    </physiologicalReaction>
</comment>
<proteinExistence type="inferred from homology"/>
<dbReference type="InterPro" id="IPR039859">
    <property type="entry name" value="PFA4/ZDH16/20/ERF2-like"/>
</dbReference>
<keyword evidence="8" id="KW-0564">Palmitate</keyword>
<keyword evidence="15" id="KW-1185">Reference proteome</keyword>
<evidence type="ECO:0000256" key="5">
    <source>
        <dbReference type="ARBA" id="ARBA00022989"/>
    </source>
</evidence>
<dbReference type="InterPro" id="IPR001594">
    <property type="entry name" value="Palmitoyltrfase_DHHC"/>
</dbReference>
<dbReference type="EC" id="2.3.1.225" evidence="12"/>
<feature type="transmembrane region" description="Helical" evidence="12">
    <location>
        <begin position="103"/>
        <end position="122"/>
    </location>
</feature>
<feature type="transmembrane region" description="Helical" evidence="12">
    <location>
        <begin position="290"/>
        <end position="309"/>
    </location>
</feature>
<feature type="domain" description="Palmitoyltransferase DHHC" evidence="13">
    <location>
        <begin position="242"/>
        <end position="314"/>
    </location>
</feature>
<dbReference type="PANTHER" id="PTHR22883:SF475">
    <property type="entry name" value="PALMITOYLTRANSFERASE ZDHHC23"/>
    <property type="match status" value="1"/>
</dbReference>